<name>A0A7G7BL56_9ACTN</name>
<proteinExistence type="predicted"/>
<sequence length="66" mass="6817">MSANLAFASLRTSLVLLFVGIFVTVAGSVVAFVTGDPAWRFLSAGGGLVQVTGWVLYSRARRGGAA</sequence>
<keyword evidence="1" id="KW-0472">Membrane</keyword>
<dbReference type="Proteomes" id="UP000515307">
    <property type="component" value="Chromosome"/>
</dbReference>
<feature type="transmembrane region" description="Helical" evidence="1">
    <location>
        <begin position="12"/>
        <end position="33"/>
    </location>
</feature>
<organism evidence="2 3">
    <name type="scientific">Streptomyces finlayi</name>
    <dbReference type="NCBI Taxonomy" id="67296"/>
    <lineage>
        <taxon>Bacteria</taxon>
        <taxon>Bacillati</taxon>
        <taxon>Actinomycetota</taxon>
        <taxon>Actinomycetes</taxon>
        <taxon>Kitasatosporales</taxon>
        <taxon>Streptomycetaceae</taxon>
        <taxon>Streptomyces</taxon>
    </lineage>
</organism>
<dbReference type="AlphaFoldDB" id="A0A7G7BL56"/>
<keyword evidence="1" id="KW-0812">Transmembrane</keyword>
<gene>
    <name evidence="2" type="ORF">F0344_16890</name>
</gene>
<dbReference type="KEGG" id="sfiy:F0344_16890"/>
<evidence type="ECO:0000256" key="1">
    <source>
        <dbReference type="SAM" id="Phobius"/>
    </source>
</evidence>
<accession>A0A7G7BL56</accession>
<reference evidence="3" key="1">
    <citation type="submission" date="2019-10" db="EMBL/GenBank/DDBJ databases">
        <title>Antimicrobial potential of Antarctic Bacteria.</title>
        <authorList>
            <person name="Benaud N."/>
            <person name="Edwards R.J."/>
            <person name="Ferrari B.C."/>
        </authorList>
    </citation>
    <scope>NUCLEOTIDE SEQUENCE [LARGE SCALE GENOMIC DNA]</scope>
    <source>
        <strain evidence="3">NBSH44</strain>
    </source>
</reference>
<keyword evidence="3" id="KW-1185">Reference proteome</keyword>
<dbReference type="RefSeq" id="WP_185299568.1">
    <property type="nucleotide sequence ID" value="NZ_CP045702.1"/>
</dbReference>
<evidence type="ECO:0000313" key="3">
    <source>
        <dbReference type="Proteomes" id="UP000515307"/>
    </source>
</evidence>
<protein>
    <submittedName>
        <fullName evidence="2">Uncharacterized protein</fullName>
    </submittedName>
</protein>
<keyword evidence="1" id="KW-1133">Transmembrane helix</keyword>
<evidence type="ECO:0000313" key="2">
    <source>
        <dbReference type="EMBL" id="QNE76071.1"/>
    </source>
</evidence>
<feature type="transmembrane region" description="Helical" evidence="1">
    <location>
        <begin position="39"/>
        <end position="57"/>
    </location>
</feature>
<dbReference type="EMBL" id="CP045702">
    <property type="protein sequence ID" value="QNE76071.1"/>
    <property type="molecule type" value="Genomic_DNA"/>
</dbReference>